<accession>A0A3B0URF4</accession>
<evidence type="ECO:0000313" key="1">
    <source>
        <dbReference type="EMBL" id="VAW27199.1"/>
    </source>
</evidence>
<dbReference type="SUPFAM" id="SSF49464">
    <property type="entry name" value="Carboxypeptidase regulatory domain-like"/>
    <property type="match status" value="1"/>
</dbReference>
<organism evidence="1">
    <name type="scientific">hydrothermal vent metagenome</name>
    <dbReference type="NCBI Taxonomy" id="652676"/>
    <lineage>
        <taxon>unclassified sequences</taxon>
        <taxon>metagenomes</taxon>
        <taxon>ecological metagenomes</taxon>
    </lineage>
</organism>
<name>A0A3B0URF4_9ZZZZ</name>
<dbReference type="Gene3D" id="2.60.40.1120">
    <property type="entry name" value="Carboxypeptidase-like, regulatory domain"/>
    <property type="match status" value="1"/>
</dbReference>
<sequence>MKKIILITVLLAFNHSFSQITIEGFIFDKSTNESLPYATVQTVSKSNKNYYTISNEDGKFEINVELNTDSLLVRTIGFKTKKVPISYFKSNKTLYLSPNIYNLNTVLIVAKKDKNYAYNLLSSLIKKYQNKKRITSSKAFLTLTSSARGIPIEIVEGFYNSKQSLLKGIVDFKLKGGRFGQKRSFPFYSLNNTDILKDFQLFGKASNILPLYPGNLSSGAIKWKYKVKIDSCNNCSNQDISISFKPKRPSGRFFSGTIIFNNKTQTIKKIQIDIIDPKIKRLAAIEKNDIVTPKSIKININFNPVDYEIIQSIDFELTMYYKSTESFEIISSNSFLYFYDYNKPFEEPYFTNNIDFRNDYDKIMALQSSDDFWNSNYQFPKSFKEEKAIDYFKNNGYLINYNNNTPASYLSLIKPSILPWRKDRLADWKNIKVTLEKTRNKKSSISGVDPSGELKGDKVFYSYGDMKRYMTNQKGKEKFNFSYALDSYFKKGEIQFVTQTLFNRATSFYPYNRTQNKLIYIGVIFDIYEVFNRELKHQLKNITNFNDAKVACYTKFKEATDLVNQMKSDTELGLNSKKLKRWSERIKLKLNGNSE</sequence>
<dbReference type="EMBL" id="UOER01000692">
    <property type="protein sequence ID" value="VAW27199.1"/>
    <property type="molecule type" value="Genomic_DNA"/>
</dbReference>
<dbReference type="Pfam" id="PF13715">
    <property type="entry name" value="CarbopepD_reg_2"/>
    <property type="match status" value="1"/>
</dbReference>
<reference evidence="1" key="1">
    <citation type="submission" date="2018-06" db="EMBL/GenBank/DDBJ databases">
        <authorList>
            <person name="Zhirakovskaya E."/>
        </authorList>
    </citation>
    <scope>NUCLEOTIDE SEQUENCE</scope>
</reference>
<gene>
    <name evidence="1" type="ORF">MNBD_BACTEROID04-157</name>
</gene>
<dbReference type="AlphaFoldDB" id="A0A3B0URF4"/>
<evidence type="ECO:0008006" key="2">
    <source>
        <dbReference type="Google" id="ProtNLM"/>
    </source>
</evidence>
<proteinExistence type="predicted"/>
<dbReference type="InterPro" id="IPR008969">
    <property type="entry name" value="CarboxyPept-like_regulatory"/>
</dbReference>
<protein>
    <recommendedName>
        <fullName evidence="2">Carboxypeptidase-like regulatory domain-containing protein</fullName>
    </recommendedName>
</protein>